<dbReference type="SUPFAM" id="SSF56954">
    <property type="entry name" value="Outer membrane efflux proteins (OEP)"/>
    <property type="match status" value="1"/>
</dbReference>
<accession>A0ABS8X8E0</accession>
<keyword evidence="4" id="KW-1185">Reference proteome</keyword>
<protein>
    <submittedName>
        <fullName evidence="3">Efflux transporter outer membrane subunit</fullName>
    </submittedName>
</protein>
<comment type="similarity">
    <text evidence="1 2">Belongs to the outer membrane factor (OMF) (TC 1.B.17) family.</text>
</comment>
<evidence type="ECO:0000313" key="4">
    <source>
        <dbReference type="Proteomes" id="UP001201463"/>
    </source>
</evidence>
<dbReference type="EMBL" id="JAJTWT010000002">
    <property type="protein sequence ID" value="MCE4536966.1"/>
    <property type="molecule type" value="Genomic_DNA"/>
</dbReference>
<comment type="caution">
    <text evidence="3">The sequence shown here is derived from an EMBL/GenBank/DDBJ whole genome shotgun (WGS) entry which is preliminary data.</text>
</comment>
<dbReference type="PANTHER" id="PTHR30203:SF32">
    <property type="entry name" value="CATION EFFLUX SYSTEM PROTEIN CUSC"/>
    <property type="match status" value="1"/>
</dbReference>
<dbReference type="Gene3D" id="2.20.200.10">
    <property type="entry name" value="Outer membrane efflux proteins (OEP)"/>
    <property type="match status" value="1"/>
</dbReference>
<dbReference type="InterPro" id="IPR010131">
    <property type="entry name" value="MdtP/NodT-like"/>
</dbReference>
<dbReference type="Pfam" id="PF02321">
    <property type="entry name" value="OEP"/>
    <property type="match status" value="2"/>
</dbReference>
<dbReference type="RefSeq" id="WP_233390678.1">
    <property type="nucleotide sequence ID" value="NZ_JAJTWT010000002.1"/>
</dbReference>
<dbReference type="PROSITE" id="PS51257">
    <property type="entry name" value="PROKAR_LIPOPROTEIN"/>
    <property type="match status" value="1"/>
</dbReference>
<comment type="subcellular location">
    <subcellularLocation>
        <location evidence="2">Cell membrane</location>
        <topology evidence="2">Lipid-anchor</topology>
    </subcellularLocation>
</comment>
<keyword evidence="2" id="KW-0449">Lipoprotein</keyword>
<evidence type="ECO:0000256" key="1">
    <source>
        <dbReference type="ARBA" id="ARBA00007613"/>
    </source>
</evidence>
<proteinExistence type="inferred from homology"/>
<dbReference type="Proteomes" id="UP001201463">
    <property type="component" value="Unassembled WGS sequence"/>
</dbReference>
<keyword evidence="2" id="KW-0564">Palmitate</keyword>
<dbReference type="Gene3D" id="1.20.1600.10">
    <property type="entry name" value="Outer membrane efflux proteins (OEP)"/>
    <property type="match status" value="1"/>
</dbReference>
<dbReference type="PANTHER" id="PTHR30203">
    <property type="entry name" value="OUTER MEMBRANE CATION EFFLUX PROTEIN"/>
    <property type="match status" value="1"/>
</dbReference>
<keyword evidence="2" id="KW-1134">Transmembrane beta strand</keyword>
<sequence length="469" mass="50248">MASHLPKAALAAGLALLAGCAPLPPQPAAEPGLPARFALEPEPAPLPPPAWRDYFADPVLQAQIEQALAHNRDRALALARLDEARALAGLQASQRSPQLALDAQGQRARVPADLNLTRRPLLGDHFQLGLGLASWELDLWGRLARLDEAARQAWLASDAAAQALTLSLVHQVAQTWLQLAELDERLRLGRRALDSREETLRIFTRRVEVGATSRLALTQVQLLQTQAAALVSQLQQQRDAQWQALTLLTGGAPAPGEPRLADLPPLRAGLPAELLSQRPDLLAAEHQLRAAEASVQAARAAYLPRISLTAAFGSASAELSGLLKAGSTAWSVTPDVALPLLDGGRREQNLAVQQARRQQALLAYERAVQQALRDVNDALSARERLAEQLDIAGRTLAAQAERAHLALRRYDTGAAAFLEVLDAQRDLLAAEQQQVQARRALLASQASLYAALGGGDLVHPGSEPKGTLP</sequence>
<reference evidence="3 4" key="1">
    <citation type="submission" date="2021-12" db="EMBL/GenBank/DDBJ databases">
        <title>Genome seq of p7.</title>
        <authorList>
            <person name="Seo T."/>
        </authorList>
    </citation>
    <scope>NUCLEOTIDE SEQUENCE [LARGE SCALE GENOMIC DNA]</scope>
    <source>
        <strain evidence="3 4">P7</strain>
    </source>
</reference>
<dbReference type="NCBIfam" id="TIGR01845">
    <property type="entry name" value="outer_NodT"/>
    <property type="match status" value="1"/>
</dbReference>
<evidence type="ECO:0000256" key="2">
    <source>
        <dbReference type="RuleBase" id="RU362097"/>
    </source>
</evidence>
<organism evidence="3 4">
    <name type="scientific">Pelomonas caseinilytica</name>
    <dbReference type="NCBI Taxonomy" id="2906763"/>
    <lineage>
        <taxon>Bacteria</taxon>
        <taxon>Pseudomonadati</taxon>
        <taxon>Pseudomonadota</taxon>
        <taxon>Betaproteobacteria</taxon>
        <taxon>Burkholderiales</taxon>
        <taxon>Sphaerotilaceae</taxon>
        <taxon>Roseateles</taxon>
    </lineage>
</organism>
<evidence type="ECO:0000313" key="3">
    <source>
        <dbReference type="EMBL" id="MCE4536966.1"/>
    </source>
</evidence>
<keyword evidence="2" id="KW-0472">Membrane</keyword>
<name>A0ABS8X8E0_9BURK</name>
<dbReference type="InterPro" id="IPR003423">
    <property type="entry name" value="OMP_efflux"/>
</dbReference>
<gene>
    <name evidence="3" type="ORF">LXT12_06850</name>
</gene>
<keyword evidence="2" id="KW-0812">Transmembrane</keyword>